<dbReference type="AlphaFoldDB" id="A0A0K0EBV6"/>
<feature type="transmembrane region" description="Helical" evidence="2">
    <location>
        <begin position="402"/>
        <end position="421"/>
    </location>
</feature>
<dbReference type="WBParaSite" id="SSTP_0000697600.1">
    <property type="protein sequence ID" value="SSTP_0000697600.1"/>
    <property type="gene ID" value="SSTP_0000697600"/>
</dbReference>
<dbReference type="InterPro" id="IPR011701">
    <property type="entry name" value="MFS"/>
</dbReference>
<dbReference type="STRING" id="6248.A0A0K0EBV6"/>
<keyword evidence="2" id="KW-1133">Transmembrane helix</keyword>
<proteinExistence type="predicted"/>
<accession>A0A0K0EBV6</accession>
<dbReference type="GO" id="GO:0022857">
    <property type="term" value="F:transmembrane transporter activity"/>
    <property type="evidence" value="ECO:0007669"/>
    <property type="project" value="InterPro"/>
</dbReference>
<feature type="transmembrane region" description="Helical" evidence="2">
    <location>
        <begin position="136"/>
        <end position="158"/>
    </location>
</feature>
<feature type="transmembrane region" description="Helical" evidence="2">
    <location>
        <begin position="80"/>
        <end position="96"/>
    </location>
</feature>
<dbReference type="PROSITE" id="PS51257">
    <property type="entry name" value="PROKAR_LIPOPROTEIN"/>
    <property type="match status" value="1"/>
</dbReference>
<dbReference type="Gene3D" id="1.20.1250.20">
    <property type="entry name" value="MFS general substrate transporter like domains"/>
    <property type="match status" value="2"/>
</dbReference>
<feature type="transmembrane region" description="Helical" evidence="2">
    <location>
        <begin position="51"/>
        <end position="71"/>
    </location>
</feature>
<dbReference type="InterPro" id="IPR036259">
    <property type="entry name" value="MFS_trans_sf"/>
</dbReference>
<dbReference type="InterPro" id="IPR020846">
    <property type="entry name" value="MFS_dom"/>
</dbReference>
<feature type="transmembrane region" description="Helical" evidence="2">
    <location>
        <begin position="259"/>
        <end position="283"/>
    </location>
</feature>
<keyword evidence="2" id="KW-0812">Transmembrane</keyword>
<comment type="subcellular location">
    <subcellularLocation>
        <location evidence="1">Membrane</location>
        <topology evidence="1">Multi-pass membrane protein</topology>
    </subcellularLocation>
</comment>
<dbReference type="WBParaSite" id="TCONS_00010093.p1">
    <property type="protein sequence ID" value="TCONS_00010093.p1"/>
    <property type="gene ID" value="XLOC_007791"/>
</dbReference>
<feature type="transmembrane region" description="Helical" evidence="2">
    <location>
        <begin position="170"/>
        <end position="190"/>
    </location>
</feature>
<evidence type="ECO:0000259" key="3">
    <source>
        <dbReference type="PROSITE" id="PS50850"/>
    </source>
</evidence>
<dbReference type="PROSITE" id="PS50850">
    <property type="entry name" value="MFS"/>
    <property type="match status" value="1"/>
</dbReference>
<feature type="transmembrane region" description="Helical" evidence="2">
    <location>
        <begin position="304"/>
        <end position="327"/>
    </location>
</feature>
<feature type="domain" description="Major facilitator superfamily (MFS) profile" evidence="3">
    <location>
        <begin position="5"/>
        <end position="425"/>
    </location>
</feature>
<evidence type="ECO:0000313" key="6">
    <source>
        <dbReference type="WBParaSite" id="TCONS_00010093.p1"/>
    </source>
</evidence>
<feature type="transmembrane region" description="Helical" evidence="2">
    <location>
        <begin position="333"/>
        <end position="354"/>
    </location>
</feature>
<organism evidence="5">
    <name type="scientific">Strongyloides stercoralis</name>
    <name type="common">Threadworm</name>
    <dbReference type="NCBI Taxonomy" id="6248"/>
    <lineage>
        <taxon>Eukaryota</taxon>
        <taxon>Metazoa</taxon>
        <taxon>Ecdysozoa</taxon>
        <taxon>Nematoda</taxon>
        <taxon>Chromadorea</taxon>
        <taxon>Rhabditida</taxon>
        <taxon>Tylenchina</taxon>
        <taxon>Panagrolaimomorpha</taxon>
        <taxon>Strongyloidoidea</taxon>
        <taxon>Strongyloididae</taxon>
        <taxon>Strongyloides</taxon>
    </lineage>
</organism>
<evidence type="ECO:0000256" key="2">
    <source>
        <dbReference type="SAM" id="Phobius"/>
    </source>
</evidence>
<dbReference type="PANTHER" id="PTHR45757:SF11">
    <property type="entry name" value="MAJOR FACILITATOR SUPERFAMILY (MFS) PROFILE DOMAIN-CONTAINING PROTEIN"/>
    <property type="match status" value="1"/>
</dbReference>
<protein>
    <submittedName>
        <fullName evidence="5 6">MFS domain-containing protein</fullName>
    </submittedName>
</protein>
<dbReference type="SUPFAM" id="SSF103473">
    <property type="entry name" value="MFS general substrate transporter"/>
    <property type="match status" value="1"/>
</dbReference>
<dbReference type="Proteomes" id="UP000035681">
    <property type="component" value="Unplaced"/>
</dbReference>
<name>A0A0K0EBV6_STRER</name>
<reference evidence="5" key="1">
    <citation type="submission" date="2015-08" db="UniProtKB">
        <authorList>
            <consortium name="WormBaseParasite"/>
        </authorList>
    </citation>
    <scope>IDENTIFICATION</scope>
</reference>
<evidence type="ECO:0000313" key="4">
    <source>
        <dbReference type="Proteomes" id="UP000035681"/>
    </source>
</evidence>
<dbReference type="Pfam" id="PF07690">
    <property type="entry name" value="MFS_1"/>
    <property type="match status" value="1"/>
</dbReference>
<evidence type="ECO:0000256" key="1">
    <source>
        <dbReference type="ARBA" id="ARBA00004141"/>
    </source>
</evidence>
<keyword evidence="2" id="KW-0472">Membrane</keyword>
<evidence type="ECO:0000313" key="5">
    <source>
        <dbReference type="WBParaSite" id="SSTP_0000697600.1"/>
    </source>
</evidence>
<dbReference type="GO" id="GO:0016020">
    <property type="term" value="C:membrane"/>
    <property type="evidence" value="ECO:0007669"/>
    <property type="project" value="UniProtKB-SubCell"/>
</dbReference>
<feature type="transmembrane region" description="Helical" evidence="2">
    <location>
        <begin position="366"/>
        <end position="390"/>
    </location>
</feature>
<dbReference type="PANTHER" id="PTHR45757">
    <property type="entry name" value="PROTEIN CBG23364-RELATED"/>
    <property type="match status" value="1"/>
</dbReference>
<feature type="transmembrane region" description="Helical" evidence="2">
    <location>
        <begin position="7"/>
        <end position="31"/>
    </location>
</feature>
<feature type="transmembrane region" description="Helical" evidence="2">
    <location>
        <begin position="102"/>
        <end position="124"/>
    </location>
</feature>
<keyword evidence="4" id="KW-1185">Reference proteome</keyword>
<sequence length="448" mass="50205">MDYFRYVILLIGLFSYGCFISNILTLNFAVVCDASTNETALITYETSEMNFLFSIVAFGNIVGTIPIQFLFRKIGPKNTFCLYLLISLTSTALNPFGLRTNYFIMLFIRFFQGFSWAIALPGLGSMTYSWAPIIESGIYMTTLSTSGQTAPLITMYLSSQLCTHNFGSASIFYVHSLISLALLTISFIFYKDDPEDSKFVAEEEAKYIKKGKKGSNDNKISKEPVPYKKVFLNPTLTLGNITYFIYFLSMHLWMQYAAIYINIILGYDVATTGMITSFPYFFGIGVKLLYGYLSDKERFCSLPVVLRILQGSSQLTTGITFLILGFFATQYKFLDVILYAIQIVLGSSASVAIFKSCLLVSQQHFHFVMSIASIANSVALLIVPSLVNIIMPNFEVSGWKALFTLIGTLTVLSNIGFLIVMKTEPEKWTKNNIVKDSHKDKSADNNII</sequence>